<keyword evidence="4 6" id="KW-1133">Transmembrane helix</keyword>
<evidence type="ECO:0000313" key="7">
    <source>
        <dbReference type="EMBL" id="HIR05469.1"/>
    </source>
</evidence>
<feature type="transmembrane region" description="Helical" evidence="6">
    <location>
        <begin position="233"/>
        <end position="250"/>
    </location>
</feature>
<protein>
    <submittedName>
        <fullName evidence="7">ABC transporter permease</fullName>
    </submittedName>
</protein>
<feature type="transmembrane region" description="Helical" evidence="6">
    <location>
        <begin position="6"/>
        <end position="31"/>
    </location>
</feature>
<evidence type="ECO:0000313" key="8">
    <source>
        <dbReference type="Proteomes" id="UP000824250"/>
    </source>
</evidence>
<dbReference type="PANTHER" id="PTHR32196:SF69">
    <property type="entry name" value="BRANCHED-CHAIN AMINO ACID TRANSPORT SYSTEM, PERMEASE PROTEIN"/>
    <property type="match status" value="1"/>
</dbReference>
<feature type="transmembrane region" description="Helical" evidence="6">
    <location>
        <begin position="155"/>
        <end position="175"/>
    </location>
</feature>
<organism evidence="7 8">
    <name type="scientific">Candidatus Copromonas faecavium</name>
    <name type="common">nom. illeg.</name>
    <dbReference type="NCBI Taxonomy" id="2840740"/>
    <lineage>
        <taxon>Bacteria</taxon>
        <taxon>Bacillati</taxon>
        <taxon>Bacillota</taxon>
        <taxon>Clostridia</taxon>
        <taxon>Lachnospirales</taxon>
        <taxon>Lachnospiraceae</taxon>
        <taxon>Candidatus Copromonas (nom. illeg.)</taxon>
    </lineage>
</organism>
<dbReference type="InterPro" id="IPR001851">
    <property type="entry name" value="ABC_transp_permease"/>
</dbReference>
<keyword evidence="5 6" id="KW-0472">Membrane</keyword>
<dbReference type="GO" id="GO:0022857">
    <property type="term" value="F:transmembrane transporter activity"/>
    <property type="evidence" value="ECO:0007669"/>
    <property type="project" value="InterPro"/>
</dbReference>
<evidence type="ECO:0000256" key="4">
    <source>
        <dbReference type="ARBA" id="ARBA00022989"/>
    </source>
</evidence>
<gene>
    <name evidence="7" type="ORF">IAB28_05830</name>
</gene>
<evidence type="ECO:0000256" key="2">
    <source>
        <dbReference type="ARBA" id="ARBA00022475"/>
    </source>
</evidence>
<reference evidence="7" key="1">
    <citation type="submission" date="2020-10" db="EMBL/GenBank/DDBJ databases">
        <authorList>
            <person name="Gilroy R."/>
        </authorList>
    </citation>
    <scope>NUCLEOTIDE SEQUENCE</scope>
    <source>
        <strain evidence="7">CHK180-2868</strain>
    </source>
</reference>
<dbReference type="EMBL" id="DVGC01000032">
    <property type="protein sequence ID" value="HIR05469.1"/>
    <property type="molecule type" value="Genomic_DNA"/>
</dbReference>
<evidence type="ECO:0000256" key="5">
    <source>
        <dbReference type="ARBA" id="ARBA00023136"/>
    </source>
</evidence>
<dbReference type="Pfam" id="PF02653">
    <property type="entry name" value="BPD_transp_2"/>
    <property type="match status" value="1"/>
</dbReference>
<comment type="caution">
    <text evidence="7">The sequence shown here is derived from an EMBL/GenBank/DDBJ whole genome shotgun (WGS) entry which is preliminary data.</text>
</comment>
<keyword evidence="3 6" id="KW-0812">Transmembrane</keyword>
<evidence type="ECO:0000256" key="1">
    <source>
        <dbReference type="ARBA" id="ARBA00004651"/>
    </source>
</evidence>
<sequence>MVFYSMLISALSQGMLYAPMALGVFVTFRILKTPDLTVDGSFVFGMTVCATVTIAGHPVLALFSGAAAGALAGFFTALLQTKLKIEPILSGILVASGLYTINYAVLGGQSNLYLQYTTVNSVGAAVNEASPTIYKNFASLFNGISSPYLDSNAQVLILTLVIVVLLTAILGVFFFTRPGMAIRATGDNEEMVRSSSINADLTRTAGVMLANALVALSGALLCEQQRYADLNSGSSMLVMGLASVIIGQVISGDRGIVGGLISAVAGSLLYRIIIQAAYMIDMPSYAVKLLSTLIVAAALAVPLLKKKLGPGQKGGGSI</sequence>
<name>A0A9D1A4A7_9FIRM</name>
<dbReference type="GO" id="GO:0005886">
    <property type="term" value="C:plasma membrane"/>
    <property type="evidence" value="ECO:0007669"/>
    <property type="project" value="UniProtKB-SubCell"/>
</dbReference>
<accession>A0A9D1A4A7</accession>
<feature type="transmembrane region" description="Helical" evidence="6">
    <location>
        <begin position="257"/>
        <end position="279"/>
    </location>
</feature>
<dbReference type="Proteomes" id="UP000824250">
    <property type="component" value="Unassembled WGS sequence"/>
</dbReference>
<dbReference type="CDD" id="cd06574">
    <property type="entry name" value="TM_PBP1_branched-chain-AA_like"/>
    <property type="match status" value="1"/>
</dbReference>
<comment type="subcellular location">
    <subcellularLocation>
        <location evidence="1">Cell membrane</location>
        <topology evidence="1">Multi-pass membrane protein</topology>
    </subcellularLocation>
</comment>
<feature type="transmembrane region" description="Helical" evidence="6">
    <location>
        <begin position="88"/>
        <end position="106"/>
    </location>
</feature>
<keyword evidence="2" id="KW-1003">Cell membrane</keyword>
<dbReference type="AlphaFoldDB" id="A0A9D1A4A7"/>
<feature type="transmembrane region" description="Helical" evidence="6">
    <location>
        <begin position="285"/>
        <end position="304"/>
    </location>
</feature>
<feature type="transmembrane region" description="Helical" evidence="6">
    <location>
        <begin position="61"/>
        <end position="79"/>
    </location>
</feature>
<reference evidence="7" key="2">
    <citation type="journal article" date="2021" name="PeerJ">
        <title>Extensive microbial diversity within the chicken gut microbiome revealed by metagenomics and culture.</title>
        <authorList>
            <person name="Gilroy R."/>
            <person name="Ravi A."/>
            <person name="Getino M."/>
            <person name="Pursley I."/>
            <person name="Horton D.L."/>
            <person name="Alikhan N.F."/>
            <person name="Baker D."/>
            <person name="Gharbi K."/>
            <person name="Hall N."/>
            <person name="Watson M."/>
            <person name="Adriaenssens E.M."/>
            <person name="Foster-Nyarko E."/>
            <person name="Jarju S."/>
            <person name="Secka A."/>
            <person name="Antonio M."/>
            <person name="Oren A."/>
            <person name="Chaudhuri R.R."/>
            <person name="La Ragione R."/>
            <person name="Hildebrand F."/>
            <person name="Pallen M.J."/>
        </authorList>
    </citation>
    <scope>NUCLEOTIDE SEQUENCE</scope>
    <source>
        <strain evidence="7">CHK180-2868</strain>
    </source>
</reference>
<dbReference type="PANTHER" id="PTHR32196">
    <property type="entry name" value="ABC TRANSPORTER PERMEASE PROTEIN YPHD-RELATED-RELATED"/>
    <property type="match status" value="1"/>
</dbReference>
<evidence type="ECO:0000256" key="3">
    <source>
        <dbReference type="ARBA" id="ARBA00022692"/>
    </source>
</evidence>
<proteinExistence type="predicted"/>
<evidence type="ECO:0000256" key="6">
    <source>
        <dbReference type="SAM" id="Phobius"/>
    </source>
</evidence>